<dbReference type="Proteomes" id="UP001216674">
    <property type="component" value="Unassembled WGS sequence"/>
</dbReference>
<keyword evidence="4" id="KW-1185">Reference proteome</keyword>
<evidence type="ECO:0000256" key="1">
    <source>
        <dbReference type="ARBA" id="ARBA00022448"/>
    </source>
</evidence>
<gene>
    <name evidence="3" type="ORF">P3W85_28325</name>
</gene>
<reference evidence="3 4" key="1">
    <citation type="submission" date="2023-03" db="EMBL/GenBank/DDBJ databases">
        <title>Draft assemblies of triclosan tolerant bacteria isolated from returned activated sludge.</title>
        <authorList>
            <person name="Van Hamelsveld S."/>
        </authorList>
    </citation>
    <scope>NUCLEOTIDE SEQUENCE [LARGE SCALE GENOMIC DNA]</scope>
    <source>
        <strain evidence="3 4">GW210010_S58</strain>
    </source>
</reference>
<evidence type="ECO:0000313" key="3">
    <source>
        <dbReference type="EMBL" id="MDF3836827.1"/>
    </source>
</evidence>
<name>A0ABT6AW27_9BURK</name>
<accession>A0ABT6AW27</accession>
<dbReference type="RefSeq" id="WP_276267185.1">
    <property type="nucleotide sequence ID" value="NZ_JARJLM010000464.1"/>
</dbReference>
<evidence type="ECO:0008006" key="5">
    <source>
        <dbReference type="Google" id="ProtNLM"/>
    </source>
</evidence>
<comment type="caution">
    <text evidence="3">The sequence shown here is derived from an EMBL/GenBank/DDBJ whole genome shotgun (WGS) entry which is preliminary data.</text>
</comment>
<protein>
    <recommendedName>
        <fullName evidence="5">Flagellar assembly protein FliH/Type III secretion system HrpE domain-containing protein</fullName>
    </recommendedName>
</protein>
<evidence type="ECO:0000256" key="2">
    <source>
        <dbReference type="ARBA" id="ARBA00022927"/>
    </source>
</evidence>
<dbReference type="PANTHER" id="PTHR34982">
    <property type="entry name" value="YOP PROTEINS TRANSLOCATION PROTEIN L"/>
    <property type="match status" value="1"/>
</dbReference>
<sequence length="274" mass="28641">MMRLLKAQTVRHAEERVRAGARREMPNAAPVVAATTKGNAAFQGPHSAPSASGQPSVMHLAGPSLLAELDLLKNELIAARSALAESDAKMSARVAGEARASYAKGRNEGYEEGHKDGHKAGLRDGATAAIRDDAARTRSLVEALQAFRETLDERMQETSAFAVSVALGAIEKIAGDATNRRDLVAGAVNASLADIEASTVLALTVSARDFADEGALRIAVGAALPLDRIACHIDANASAGHCVLKLRLGSIDLSLPAQIGKLRQALGDLLEEET</sequence>
<dbReference type="EMBL" id="JARJLM010000464">
    <property type="protein sequence ID" value="MDF3836827.1"/>
    <property type="molecule type" value="Genomic_DNA"/>
</dbReference>
<keyword evidence="1" id="KW-0813">Transport</keyword>
<proteinExistence type="predicted"/>
<organism evidence="3 4">
    <name type="scientific">Cupriavidus basilensis</name>
    <dbReference type="NCBI Taxonomy" id="68895"/>
    <lineage>
        <taxon>Bacteria</taxon>
        <taxon>Pseudomonadati</taxon>
        <taxon>Pseudomonadota</taxon>
        <taxon>Betaproteobacteria</taxon>
        <taxon>Burkholderiales</taxon>
        <taxon>Burkholderiaceae</taxon>
        <taxon>Cupriavidus</taxon>
    </lineage>
</organism>
<dbReference type="PANTHER" id="PTHR34982:SF1">
    <property type="entry name" value="FLAGELLAR ASSEMBLY PROTEIN FLIH"/>
    <property type="match status" value="1"/>
</dbReference>
<dbReference type="InterPro" id="IPR051472">
    <property type="entry name" value="T3SS_Stator/FliH"/>
</dbReference>
<evidence type="ECO:0000313" key="4">
    <source>
        <dbReference type="Proteomes" id="UP001216674"/>
    </source>
</evidence>
<keyword evidence="2" id="KW-0653">Protein transport</keyword>